<dbReference type="Proteomes" id="UP001320706">
    <property type="component" value="Unassembled WGS sequence"/>
</dbReference>
<dbReference type="EMBL" id="JAMKPW020000021">
    <property type="protein sequence ID" value="KAK8207595.1"/>
    <property type="molecule type" value="Genomic_DNA"/>
</dbReference>
<reference evidence="1" key="1">
    <citation type="submission" date="2024-02" db="EMBL/GenBank/DDBJ databases">
        <title>Metagenome Assembled Genome of Zalaria obscura JY119.</title>
        <authorList>
            <person name="Vighnesh L."/>
            <person name="Jagadeeshwari U."/>
            <person name="Venkata Ramana C."/>
            <person name="Sasikala C."/>
        </authorList>
    </citation>
    <scope>NUCLEOTIDE SEQUENCE</scope>
    <source>
        <strain evidence="1">JY119</strain>
    </source>
</reference>
<keyword evidence="2" id="KW-1185">Reference proteome</keyword>
<evidence type="ECO:0000313" key="2">
    <source>
        <dbReference type="Proteomes" id="UP001320706"/>
    </source>
</evidence>
<comment type="caution">
    <text evidence="1">The sequence shown here is derived from an EMBL/GenBank/DDBJ whole genome shotgun (WGS) entry which is preliminary data.</text>
</comment>
<gene>
    <name evidence="1" type="ORF">M8818_004249</name>
</gene>
<organism evidence="1 2">
    <name type="scientific">Zalaria obscura</name>
    <dbReference type="NCBI Taxonomy" id="2024903"/>
    <lineage>
        <taxon>Eukaryota</taxon>
        <taxon>Fungi</taxon>
        <taxon>Dikarya</taxon>
        <taxon>Ascomycota</taxon>
        <taxon>Pezizomycotina</taxon>
        <taxon>Dothideomycetes</taxon>
        <taxon>Dothideomycetidae</taxon>
        <taxon>Dothideales</taxon>
        <taxon>Zalariaceae</taxon>
        <taxon>Zalaria</taxon>
    </lineage>
</organism>
<proteinExistence type="predicted"/>
<protein>
    <submittedName>
        <fullName evidence="1">Uncharacterized protein</fullName>
    </submittedName>
</protein>
<name>A0ACC3SGJ3_9PEZI</name>
<accession>A0ACC3SGJ3</accession>
<sequence length="87" mass="9626">MSRMCLLYLAFAALAVPGFHAKQTGSLHRKDIYWSARAYNVRGGLLMALKGPVYVALGGVTVVWYRGTEVPRHCSRGSRGDAREDEL</sequence>
<evidence type="ECO:0000313" key="1">
    <source>
        <dbReference type="EMBL" id="KAK8207595.1"/>
    </source>
</evidence>